<evidence type="ECO:0000256" key="9">
    <source>
        <dbReference type="SAM" id="Phobius"/>
    </source>
</evidence>
<reference evidence="11 12" key="1">
    <citation type="submission" date="2020-08" db="EMBL/GenBank/DDBJ databases">
        <title>Genomic Encyclopedia of Type Strains, Phase IV (KMG-IV): sequencing the most valuable type-strain genomes for metagenomic binning, comparative biology and taxonomic classification.</title>
        <authorList>
            <person name="Goeker M."/>
        </authorList>
    </citation>
    <scope>NUCLEOTIDE SEQUENCE [LARGE SCALE GENOMIC DNA]</scope>
    <source>
        <strain evidence="11 12">DSM 102850</strain>
    </source>
</reference>
<keyword evidence="6 7" id="KW-0472">Membrane</keyword>
<gene>
    <name evidence="11" type="ORF">GGQ59_002151</name>
</gene>
<evidence type="ECO:0000256" key="1">
    <source>
        <dbReference type="ARBA" id="ARBA00004162"/>
    </source>
</evidence>
<dbReference type="PANTHER" id="PTHR30329:SF21">
    <property type="entry name" value="LIPOPROTEIN YIAD-RELATED"/>
    <property type="match status" value="1"/>
</dbReference>
<dbReference type="AlphaFoldDB" id="A0A840I605"/>
<keyword evidence="4 9" id="KW-0812">Transmembrane</keyword>
<sequence>MSSEATIIKRKRVVVAGGHHGGAWKVAYADFVTAMMAFFLLMWLLNATTEDQRKGLADYFDPSIPISPISGGGTDMLEGDSIATSENLPTRGGDEEAIQRHPAEIEAAIVEAAAAQGLADADGRVRVTETEEGIVIELLEAQRHALFAKGSAAPSSELRALLSGVAGVIDGAKAPVKITGHTDGYTYDDQDYTNWELSADRANTARRLLLAEGVDETSFDEVSGRADRAPLAEDRHDPANRRIAITLLGKKADAMPTPSQPMRAGLR</sequence>
<dbReference type="InterPro" id="IPR050330">
    <property type="entry name" value="Bact_OuterMem_StrucFunc"/>
</dbReference>
<evidence type="ECO:0000313" key="12">
    <source>
        <dbReference type="Proteomes" id="UP000563524"/>
    </source>
</evidence>
<keyword evidence="12" id="KW-1185">Reference proteome</keyword>
<evidence type="ECO:0000313" key="11">
    <source>
        <dbReference type="EMBL" id="MBB4659614.1"/>
    </source>
</evidence>
<feature type="region of interest" description="Disordered" evidence="8">
    <location>
        <begin position="75"/>
        <end position="94"/>
    </location>
</feature>
<dbReference type="Gene3D" id="3.30.1330.60">
    <property type="entry name" value="OmpA-like domain"/>
    <property type="match status" value="1"/>
</dbReference>
<dbReference type="Pfam" id="PF13677">
    <property type="entry name" value="MotB_plug"/>
    <property type="match status" value="1"/>
</dbReference>
<evidence type="ECO:0000256" key="2">
    <source>
        <dbReference type="ARBA" id="ARBA00008914"/>
    </source>
</evidence>
<dbReference type="Pfam" id="PF00691">
    <property type="entry name" value="OmpA"/>
    <property type="match status" value="1"/>
</dbReference>
<dbReference type="PANTHER" id="PTHR30329">
    <property type="entry name" value="STATOR ELEMENT OF FLAGELLAR MOTOR COMPLEX"/>
    <property type="match status" value="1"/>
</dbReference>
<dbReference type="CDD" id="cd07185">
    <property type="entry name" value="OmpA_C-like"/>
    <property type="match status" value="1"/>
</dbReference>
<evidence type="ECO:0000256" key="4">
    <source>
        <dbReference type="ARBA" id="ARBA00022692"/>
    </source>
</evidence>
<evidence type="ECO:0000259" key="10">
    <source>
        <dbReference type="PROSITE" id="PS51123"/>
    </source>
</evidence>
<evidence type="ECO:0000256" key="6">
    <source>
        <dbReference type="ARBA" id="ARBA00023136"/>
    </source>
</evidence>
<proteinExistence type="inferred from homology"/>
<feature type="domain" description="OmpA-like" evidence="10">
    <location>
        <begin position="134"/>
        <end position="251"/>
    </location>
</feature>
<dbReference type="GO" id="GO:0005886">
    <property type="term" value="C:plasma membrane"/>
    <property type="evidence" value="ECO:0007669"/>
    <property type="project" value="UniProtKB-SubCell"/>
</dbReference>
<evidence type="ECO:0000256" key="3">
    <source>
        <dbReference type="ARBA" id="ARBA00022475"/>
    </source>
</evidence>
<comment type="subcellular location">
    <subcellularLocation>
        <location evidence="1">Cell membrane</location>
        <topology evidence="1">Single-pass membrane protein</topology>
    </subcellularLocation>
</comment>
<comment type="similarity">
    <text evidence="2">Belongs to the MotB family.</text>
</comment>
<protein>
    <submittedName>
        <fullName evidence="11">Chemotaxis protein MotB</fullName>
    </submittedName>
</protein>
<name>A0A840I605_9PROT</name>
<dbReference type="SUPFAM" id="SSF103088">
    <property type="entry name" value="OmpA-like"/>
    <property type="match status" value="1"/>
</dbReference>
<feature type="transmembrane region" description="Helical" evidence="9">
    <location>
        <begin position="26"/>
        <end position="45"/>
    </location>
</feature>
<dbReference type="RefSeq" id="WP_183818380.1">
    <property type="nucleotide sequence ID" value="NZ_JACHOB010000004.1"/>
</dbReference>
<dbReference type="InterPro" id="IPR006665">
    <property type="entry name" value="OmpA-like"/>
</dbReference>
<evidence type="ECO:0000256" key="5">
    <source>
        <dbReference type="ARBA" id="ARBA00022989"/>
    </source>
</evidence>
<keyword evidence="3" id="KW-1003">Cell membrane</keyword>
<comment type="caution">
    <text evidence="11">The sequence shown here is derived from an EMBL/GenBank/DDBJ whole genome shotgun (WGS) entry which is preliminary data.</text>
</comment>
<evidence type="ECO:0000256" key="8">
    <source>
        <dbReference type="SAM" id="MobiDB-lite"/>
    </source>
</evidence>
<dbReference type="InterPro" id="IPR036737">
    <property type="entry name" value="OmpA-like_sf"/>
</dbReference>
<dbReference type="EMBL" id="JACHOB010000004">
    <property type="protein sequence ID" value="MBB4659614.1"/>
    <property type="molecule type" value="Genomic_DNA"/>
</dbReference>
<dbReference type="Proteomes" id="UP000563524">
    <property type="component" value="Unassembled WGS sequence"/>
</dbReference>
<organism evidence="11 12">
    <name type="scientific">Parvularcula dongshanensis</name>
    <dbReference type="NCBI Taxonomy" id="1173995"/>
    <lineage>
        <taxon>Bacteria</taxon>
        <taxon>Pseudomonadati</taxon>
        <taxon>Pseudomonadota</taxon>
        <taxon>Alphaproteobacteria</taxon>
        <taxon>Parvularculales</taxon>
        <taxon>Parvularculaceae</taxon>
        <taxon>Parvularcula</taxon>
    </lineage>
</organism>
<accession>A0A840I605</accession>
<dbReference type="InterPro" id="IPR025713">
    <property type="entry name" value="MotB-like_N_dom"/>
</dbReference>
<keyword evidence="5 9" id="KW-1133">Transmembrane helix</keyword>
<evidence type="ECO:0000256" key="7">
    <source>
        <dbReference type="PROSITE-ProRule" id="PRU00473"/>
    </source>
</evidence>
<dbReference type="PROSITE" id="PS51123">
    <property type="entry name" value="OMPA_2"/>
    <property type="match status" value="1"/>
</dbReference>